<keyword evidence="1" id="KW-0732">Signal</keyword>
<evidence type="ECO:0000313" key="3">
    <source>
        <dbReference type="Proteomes" id="UP000655523"/>
    </source>
</evidence>
<gene>
    <name evidence="2" type="ORF">GNZ13_46660</name>
</gene>
<proteinExistence type="predicted"/>
<dbReference type="InterPro" id="IPR006530">
    <property type="entry name" value="YD"/>
</dbReference>
<dbReference type="Proteomes" id="UP000655523">
    <property type="component" value="Unassembled WGS sequence"/>
</dbReference>
<dbReference type="NCBIfam" id="TIGR01643">
    <property type="entry name" value="YD_repeat_2x"/>
    <property type="match status" value="1"/>
</dbReference>
<reference evidence="2 3" key="1">
    <citation type="submission" date="2019-11" db="EMBL/GenBank/DDBJ databases">
        <title>Metabolism of dissolved organic matter in forest soils.</title>
        <authorList>
            <person name="Cyle K.T."/>
            <person name="Wilhelm R.C."/>
            <person name="Martinez C.E."/>
        </authorList>
    </citation>
    <scope>NUCLEOTIDE SEQUENCE [LARGE SCALE GENOMIC DNA]</scope>
    <source>
        <strain evidence="2 3">5N</strain>
    </source>
</reference>
<dbReference type="Pfam" id="PF05593">
    <property type="entry name" value="RHS_repeat"/>
    <property type="match status" value="1"/>
</dbReference>
<dbReference type="AlphaFoldDB" id="A0A972P1V3"/>
<evidence type="ECO:0000256" key="1">
    <source>
        <dbReference type="SAM" id="SignalP"/>
    </source>
</evidence>
<comment type="caution">
    <text evidence="2">The sequence shown here is derived from an EMBL/GenBank/DDBJ whole genome shotgun (WGS) entry which is preliminary data.</text>
</comment>
<name>A0A972P1V3_9BURK</name>
<organism evidence="2 3">
    <name type="scientific">Paraburkholderia elongata</name>
    <dbReference type="NCBI Taxonomy" id="2675747"/>
    <lineage>
        <taxon>Bacteria</taxon>
        <taxon>Pseudomonadati</taxon>
        <taxon>Pseudomonadota</taxon>
        <taxon>Betaproteobacteria</taxon>
        <taxon>Burkholderiales</taxon>
        <taxon>Burkholderiaceae</taxon>
        <taxon>Paraburkholderia</taxon>
    </lineage>
</organism>
<dbReference type="InterPro" id="IPR031325">
    <property type="entry name" value="RHS_repeat"/>
</dbReference>
<feature type="chain" id="PRO_5037501414" evidence="1">
    <location>
        <begin position="41"/>
        <end position="120"/>
    </location>
</feature>
<feature type="signal peptide" evidence="1">
    <location>
        <begin position="1"/>
        <end position="40"/>
    </location>
</feature>
<protein>
    <submittedName>
        <fullName evidence="2">Sugar-binding protein</fullName>
    </submittedName>
</protein>
<evidence type="ECO:0000313" key="2">
    <source>
        <dbReference type="EMBL" id="NPT61817.1"/>
    </source>
</evidence>
<sequence>MIDSIGRTGKRREARRVPVARVAGFCALACLLMPVMSAHADDITYGYDALGRLTSVTAAGTTAYYDYDAAGNMTAIRRSGVASATAVYPTSSAVGTQVAASVAGVLPLADSKRMIVTDAH</sequence>
<accession>A0A972P1V3</accession>
<dbReference type="Gene3D" id="2.180.10.10">
    <property type="entry name" value="RHS repeat-associated core"/>
    <property type="match status" value="1"/>
</dbReference>
<dbReference type="EMBL" id="WOEZ01000284">
    <property type="protein sequence ID" value="NPT61817.1"/>
    <property type="molecule type" value="Genomic_DNA"/>
</dbReference>
<keyword evidence="3" id="KW-1185">Reference proteome</keyword>